<dbReference type="GO" id="GO:0022625">
    <property type="term" value="C:cytosolic large ribosomal subunit"/>
    <property type="evidence" value="ECO:0007669"/>
    <property type="project" value="TreeGrafter"/>
</dbReference>
<gene>
    <name evidence="4" type="ORF">METZ01_LOCUS453666</name>
</gene>
<dbReference type="FunFam" id="3.30.160.810:FF:000001">
    <property type="entry name" value="50S ribosomal protein L3"/>
    <property type="match status" value="1"/>
</dbReference>
<evidence type="ECO:0000256" key="1">
    <source>
        <dbReference type="ARBA" id="ARBA00006540"/>
    </source>
</evidence>
<dbReference type="EMBL" id="UINC01187867">
    <property type="protein sequence ID" value="SVE00812.1"/>
    <property type="molecule type" value="Genomic_DNA"/>
</dbReference>
<dbReference type="PANTHER" id="PTHR11229">
    <property type="entry name" value="50S RIBOSOMAL PROTEIN L3"/>
    <property type="match status" value="1"/>
</dbReference>
<protein>
    <recommendedName>
        <fullName evidence="5">50S ribosomal protein L3</fullName>
    </recommendedName>
</protein>
<comment type="similarity">
    <text evidence="1">Belongs to the universal ribosomal protein uL3 family.</text>
</comment>
<accession>A0A382ZZ95</accession>
<evidence type="ECO:0000256" key="3">
    <source>
        <dbReference type="ARBA" id="ARBA00023274"/>
    </source>
</evidence>
<proteinExistence type="inferred from homology"/>
<dbReference type="SUPFAM" id="SSF50447">
    <property type="entry name" value="Translation proteins"/>
    <property type="match status" value="1"/>
</dbReference>
<feature type="non-terminal residue" evidence="4">
    <location>
        <position position="113"/>
    </location>
</feature>
<dbReference type="InterPro" id="IPR009000">
    <property type="entry name" value="Transl_B-barrel_sf"/>
</dbReference>
<dbReference type="InterPro" id="IPR019927">
    <property type="entry name" value="Ribosomal_uL3_bac/org-type"/>
</dbReference>
<evidence type="ECO:0000256" key="2">
    <source>
        <dbReference type="ARBA" id="ARBA00022980"/>
    </source>
</evidence>
<keyword evidence="3" id="KW-0687">Ribonucleoprotein</keyword>
<dbReference type="GO" id="GO:0006412">
    <property type="term" value="P:translation"/>
    <property type="evidence" value="ECO:0007669"/>
    <property type="project" value="InterPro"/>
</dbReference>
<dbReference type="GO" id="GO:0003735">
    <property type="term" value="F:structural constituent of ribosome"/>
    <property type="evidence" value="ECO:0007669"/>
    <property type="project" value="InterPro"/>
</dbReference>
<sequence length="113" mass="12412">MRTGLITKKLGMSAIYTDDGGHIPVTVLKVDNCQVVSQRTEEKDGYEAIQLGVGVAKVKNVSKPLRGHYAKVKVEPKQMLVEFRVTPDAFIDIGVELTPEHFVIGQYVDVVGT</sequence>
<organism evidence="4">
    <name type="scientific">marine metagenome</name>
    <dbReference type="NCBI Taxonomy" id="408172"/>
    <lineage>
        <taxon>unclassified sequences</taxon>
        <taxon>metagenomes</taxon>
        <taxon>ecological metagenomes</taxon>
    </lineage>
</organism>
<evidence type="ECO:0000313" key="4">
    <source>
        <dbReference type="EMBL" id="SVE00812.1"/>
    </source>
</evidence>
<dbReference type="AlphaFoldDB" id="A0A382ZZ95"/>
<name>A0A382ZZ95_9ZZZZ</name>
<reference evidence="4" key="1">
    <citation type="submission" date="2018-05" db="EMBL/GenBank/DDBJ databases">
        <authorList>
            <person name="Lanie J.A."/>
            <person name="Ng W.-L."/>
            <person name="Kazmierczak K.M."/>
            <person name="Andrzejewski T.M."/>
            <person name="Davidsen T.M."/>
            <person name="Wayne K.J."/>
            <person name="Tettelin H."/>
            <person name="Glass J.I."/>
            <person name="Rusch D."/>
            <person name="Podicherti R."/>
            <person name="Tsui H.-C.T."/>
            <person name="Winkler M.E."/>
        </authorList>
    </citation>
    <scope>NUCLEOTIDE SEQUENCE</scope>
</reference>
<keyword evidence="2" id="KW-0689">Ribosomal protein</keyword>
<dbReference type="PANTHER" id="PTHR11229:SF16">
    <property type="entry name" value="LARGE RIBOSOMAL SUBUNIT PROTEIN UL3C"/>
    <property type="match status" value="1"/>
</dbReference>
<evidence type="ECO:0008006" key="5">
    <source>
        <dbReference type="Google" id="ProtNLM"/>
    </source>
</evidence>
<dbReference type="Gene3D" id="3.30.160.810">
    <property type="match status" value="1"/>
</dbReference>